<evidence type="ECO:0000313" key="2">
    <source>
        <dbReference type="EMBL" id="KKR00168.1"/>
    </source>
</evidence>
<dbReference type="AlphaFoldDB" id="A0A0G0MAG5"/>
<reference evidence="2 3" key="1">
    <citation type="journal article" date="2015" name="Nature">
        <title>rRNA introns, odd ribosomes, and small enigmatic genomes across a large radiation of phyla.</title>
        <authorList>
            <person name="Brown C.T."/>
            <person name="Hug L.A."/>
            <person name="Thomas B.C."/>
            <person name="Sharon I."/>
            <person name="Castelle C.J."/>
            <person name="Singh A."/>
            <person name="Wilkins M.J."/>
            <person name="Williams K.H."/>
            <person name="Banfield J.F."/>
        </authorList>
    </citation>
    <scope>NUCLEOTIDE SEQUENCE [LARGE SCALE GENOMIC DNA]</scope>
</reference>
<evidence type="ECO:0000256" key="1">
    <source>
        <dbReference type="SAM" id="Phobius"/>
    </source>
</evidence>
<protein>
    <submittedName>
        <fullName evidence="2">Uncharacterized protein</fullName>
    </submittedName>
</protein>
<dbReference type="Proteomes" id="UP000033881">
    <property type="component" value="Unassembled WGS sequence"/>
</dbReference>
<comment type="caution">
    <text evidence="2">The sequence shown here is derived from an EMBL/GenBank/DDBJ whole genome shotgun (WGS) entry which is preliminary data.</text>
</comment>
<keyword evidence="1" id="KW-1133">Transmembrane helix</keyword>
<sequence>MTKHNLPIWRIDNLVAFSVSVIASIFAFATLYFGLSTQIQLLTQKVDIMNKNQEIILQKLVSVEARYGELALKVQALETLQGIK</sequence>
<name>A0A0G0MAG5_9BACT</name>
<dbReference type="EMBL" id="LBWB01000016">
    <property type="protein sequence ID" value="KKR00168.1"/>
    <property type="molecule type" value="Genomic_DNA"/>
</dbReference>
<proteinExistence type="predicted"/>
<organism evidence="2 3">
    <name type="scientific">Candidatus Woesebacteria bacterium GW2011_GWB1_39_12</name>
    <dbReference type="NCBI Taxonomy" id="1618574"/>
    <lineage>
        <taxon>Bacteria</taxon>
        <taxon>Candidatus Woeseibacteriota</taxon>
    </lineage>
</organism>
<keyword evidence="1" id="KW-0812">Transmembrane</keyword>
<evidence type="ECO:0000313" key="3">
    <source>
        <dbReference type="Proteomes" id="UP000033881"/>
    </source>
</evidence>
<dbReference type="STRING" id="1618574.UT24_C0016G0057"/>
<accession>A0A0G0MAG5</accession>
<gene>
    <name evidence="2" type="ORF">UT24_C0016G0057</name>
</gene>
<feature type="transmembrane region" description="Helical" evidence="1">
    <location>
        <begin position="14"/>
        <end position="35"/>
    </location>
</feature>
<keyword evidence="1" id="KW-0472">Membrane</keyword>